<sequence length="475" mass="55789">MNAFIRNHIINTVCLVTILLIVVHNNHTMAVGSLDLVRKDFFSTNKSCYNHNFTMFIKQIVQNSTQYHHNFTSYIREVVKNNTRFNQNFTSYINELVKNSTKDVLLKMDSMKKDIMHLNKDEMIMAVIKSLQRDITKTSDDMKMVRVELATEIANEEDSVNRILTPIGVIQTSMEIMRETVKQMQQEVKKNMETIKSEYDNIQMICKTNIEKLKRNITEVIRNEIKDIEDNLERVITERAYKIEDKVDNLEMRIRSKVSPPLDCQGVLRNGNFKDGVYQIYPYNDPHVVKRVFCDMEGGKGWTTLLIRRPQVVQQNFQRTWVQYQSGFGTPTGEFWLGLDAIHGITQRHHQVLRIELQDWDGNIGWAEYQGMWIHSETELYRLHVGHYTGNVGDSLAYHNNQKFSTYDQDNDEWRIGNCATRYHGKGGFWYQRCGYTTPTGIYMEKTVNSSGIAWKKWNNTWMTLKKMVFKIRPE</sequence>
<evidence type="ECO:0000313" key="4">
    <source>
        <dbReference type="Proteomes" id="UP001497623"/>
    </source>
</evidence>
<feature type="signal peptide" evidence="1">
    <location>
        <begin position="1"/>
        <end position="30"/>
    </location>
</feature>
<dbReference type="InterPro" id="IPR036056">
    <property type="entry name" value="Fibrinogen-like_C"/>
</dbReference>
<organism evidence="3 4">
    <name type="scientific">Meganyctiphanes norvegica</name>
    <name type="common">Northern krill</name>
    <name type="synonym">Thysanopoda norvegica</name>
    <dbReference type="NCBI Taxonomy" id="48144"/>
    <lineage>
        <taxon>Eukaryota</taxon>
        <taxon>Metazoa</taxon>
        <taxon>Ecdysozoa</taxon>
        <taxon>Arthropoda</taxon>
        <taxon>Crustacea</taxon>
        <taxon>Multicrustacea</taxon>
        <taxon>Malacostraca</taxon>
        <taxon>Eumalacostraca</taxon>
        <taxon>Eucarida</taxon>
        <taxon>Euphausiacea</taxon>
        <taxon>Euphausiidae</taxon>
        <taxon>Meganyctiphanes</taxon>
    </lineage>
</organism>
<feature type="domain" description="Fibrinogen C-terminal" evidence="2">
    <location>
        <begin position="255"/>
        <end position="475"/>
    </location>
</feature>
<dbReference type="Pfam" id="PF00147">
    <property type="entry name" value="Fibrinogen_C"/>
    <property type="match status" value="1"/>
</dbReference>
<dbReference type="AlphaFoldDB" id="A0AAV2PXV8"/>
<name>A0AAV2PXV8_MEGNR</name>
<gene>
    <name evidence="3" type="ORF">MNOR_LOCUS5339</name>
</gene>
<reference evidence="3 4" key="1">
    <citation type="submission" date="2024-05" db="EMBL/GenBank/DDBJ databases">
        <authorList>
            <person name="Wallberg A."/>
        </authorList>
    </citation>
    <scope>NUCLEOTIDE SEQUENCE [LARGE SCALE GENOMIC DNA]</scope>
</reference>
<evidence type="ECO:0000256" key="1">
    <source>
        <dbReference type="SAM" id="SignalP"/>
    </source>
</evidence>
<dbReference type="InterPro" id="IPR050373">
    <property type="entry name" value="Fibrinogen_C-term_domain"/>
</dbReference>
<proteinExistence type="predicted"/>
<keyword evidence="4" id="KW-1185">Reference proteome</keyword>
<evidence type="ECO:0000259" key="2">
    <source>
        <dbReference type="PROSITE" id="PS51406"/>
    </source>
</evidence>
<dbReference type="InterPro" id="IPR014716">
    <property type="entry name" value="Fibrinogen_a/b/g_C_1"/>
</dbReference>
<dbReference type="CDD" id="cd00087">
    <property type="entry name" value="FReD"/>
    <property type="match status" value="1"/>
</dbReference>
<dbReference type="PANTHER" id="PTHR19143">
    <property type="entry name" value="FIBRINOGEN/TENASCIN/ANGIOPOEITIN"/>
    <property type="match status" value="1"/>
</dbReference>
<dbReference type="GO" id="GO:0005615">
    <property type="term" value="C:extracellular space"/>
    <property type="evidence" value="ECO:0007669"/>
    <property type="project" value="TreeGrafter"/>
</dbReference>
<dbReference type="SUPFAM" id="SSF58100">
    <property type="entry name" value="Bacterial hemolysins"/>
    <property type="match status" value="1"/>
</dbReference>
<dbReference type="Proteomes" id="UP001497623">
    <property type="component" value="Unassembled WGS sequence"/>
</dbReference>
<protein>
    <recommendedName>
        <fullName evidence="2">Fibrinogen C-terminal domain-containing protein</fullName>
    </recommendedName>
</protein>
<dbReference type="InterPro" id="IPR002181">
    <property type="entry name" value="Fibrinogen_a/b/g_C_dom"/>
</dbReference>
<feature type="chain" id="PRO_5043954470" description="Fibrinogen C-terminal domain-containing protein" evidence="1">
    <location>
        <begin position="31"/>
        <end position="475"/>
    </location>
</feature>
<evidence type="ECO:0000313" key="3">
    <source>
        <dbReference type="EMBL" id="CAL4066092.1"/>
    </source>
</evidence>
<dbReference type="SMART" id="SM00186">
    <property type="entry name" value="FBG"/>
    <property type="match status" value="1"/>
</dbReference>
<dbReference type="Gene3D" id="3.90.215.10">
    <property type="entry name" value="Gamma Fibrinogen, chain A, domain 1"/>
    <property type="match status" value="1"/>
</dbReference>
<accession>A0AAV2PXV8</accession>
<dbReference type="EMBL" id="CAXKWB010002054">
    <property type="protein sequence ID" value="CAL4066092.1"/>
    <property type="molecule type" value="Genomic_DNA"/>
</dbReference>
<dbReference type="PROSITE" id="PS51406">
    <property type="entry name" value="FIBRINOGEN_C_2"/>
    <property type="match status" value="1"/>
</dbReference>
<keyword evidence="1" id="KW-0732">Signal</keyword>
<comment type="caution">
    <text evidence="3">The sequence shown here is derived from an EMBL/GenBank/DDBJ whole genome shotgun (WGS) entry which is preliminary data.</text>
</comment>
<dbReference type="SUPFAM" id="SSF56496">
    <property type="entry name" value="Fibrinogen C-terminal domain-like"/>
    <property type="match status" value="1"/>
</dbReference>